<dbReference type="Pfam" id="PF12345">
    <property type="entry name" value="DUF3641"/>
    <property type="match status" value="1"/>
</dbReference>
<feature type="domain" description="Radical SAM core" evidence="6">
    <location>
        <begin position="63"/>
        <end position="202"/>
    </location>
</feature>
<evidence type="ECO:0000256" key="1">
    <source>
        <dbReference type="ARBA" id="ARBA00001966"/>
    </source>
</evidence>
<name>A0A5C7G0H9_9BACT</name>
<evidence type="ECO:0000259" key="6">
    <source>
        <dbReference type="Pfam" id="PF04055"/>
    </source>
</evidence>
<reference evidence="8 9" key="1">
    <citation type="submission" date="2019-08" db="EMBL/GenBank/DDBJ databases">
        <title>Lewinella sp. strain SSH13 Genome sequencing and assembly.</title>
        <authorList>
            <person name="Kim I."/>
        </authorList>
    </citation>
    <scope>NUCLEOTIDE SEQUENCE [LARGE SCALE GENOMIC DNA]</scope>
    <source>
        <strain evidence="8 9">SSH13</strain>
    </source>
</reference>
<evidence type="ECO:0000313" key="9">
    <source>
        <dbReference type="Proteomes" id="UP000321907"/>
    </source>
</evidence>
<evidence type="ECO:0000256" key="5">
    <source>
        <dbReference type="ARBA" id="ARBA00023014"/>
    </source>
</evidence>
<evidence type="ECO:0000313" key="8">
    <source>
        <dbReference type="EMBL" id="TXF91195.1"/>
    </source>
</evidence>
<dbReference type="PANTHER" id="PTHR43728:SF1">
    <property type="entry name" value="FE-S OXIDOREDUCTASE"/>
    <property type="match status" value="1"/>
</dbReference>
<dbReference type="InterPro" id="IPR007197">
    <property type="entry name" value="rSAM"/>
</dbReference>
<feature type="domain" description="Arsenosugar biosynthesis radical SAM protein ArsS-like C-terminal" evidence="7">
    <location>
        <begin position="221"/>
        <end position="354"/>
    </location>
</feature>
<dbReference type="GO" id="GO:0051536">
    <property type="term" value="F:iron-sulfur cluster binding"/>
    <property type="evidence" value="ECO:0007669"/>
    <property type="project" value="UniProtKB-KW"/>
</dbReference>
<comment type="caution">
    <text evidence="8">The sequence shown here is derived from an EMBL/GenBank/DDBJ whole genome shotgun (WGS) entry which is preliminary data.</text>
</comment>
<dbReference type="InterPro" id="IPR026351">
    <property type="entry name" value="rSAM_ArsS-like"/>
</dbReference>
<keyword evidence="9" id="KW-1185">Reference proteome</keyword>
<proteinExistence type="predicted"/>
<evidence type="ECO:0000256" key="4">
    <source>
        <dbReference type="ARBA" id="ARBA00023004"/>
    </source>
</evidence>
<keyword evidence="4" id="KW-0408">Iron</keyword>
<dbReference type="InterPro" id="IPR058240">
    <property type="entry name" value="rSAM_sf"/>
</dbReference>
<gene>
    <name evidence="8" type="ORF">FUA23_02930</name>
</gene>
<organism evidence="8 9">
    <name type="scientific">Neolewinella aurantiaca</name>
    <dbReference type="NCBI Taxonomy" id="2602767"/>
    <lineage>
        <taxon>Bacteria</taxon>
        <taxon>Pseudomonadati</taxon>
        <taxon>Bacteroidota</taxon>
        <taxon>Saprospiria</taxon>
        <taxon>Saprospirales</taxon>
        <taxon>Lewinellaceae</taxon>
        <taxon>Neolewinella</taxon>
    </lineage>
</organism>
<dbReference type="CDD" id="cd01335">
    <property type="entry name" value="Radical_SAM"/>
    <property type="match status" value="1"/>
</dbReference>
<evidence type="ECO:0000256" key="3">
    <source>
        <dbReference type="ARBA" id="ARBA00022723"/>
    </source>
</evidence>
<dbReference type="GO" id="GO:0046872">
    <property type="term" value="F:metal ion binding"/>
    <property type="evidence" value="ECO:0007669"/>
    <property type="project" value="UniProtKB-KW"/>
</dbReference>
<evidence type="ECO:0000256" key="2">
    <source>
        <dbReference type="ARBA" id="ARBA00022691"/>
    </source>
</evidence>
<dbReference type="Gene3D" id="3.20.20.70">
    <property type="entry name" value="Aldolase class I"/>
    <property type="match status" value="1"/>
</dbReference>
<sequence length="356" mass="40076">MAIKQKTKSLSAKGSRMSDTFVQLNVLNGKDISDAKFPRFSDKLANQGHQPFKPTEIEIFQLNIGKLCNQTCAHCHVDAGPDKKVENMDRQTLEQCLAMIREIPTIQIVDITGGAPEMNPHFRWFVEECTKMGKQVIDRCNLTIIMANPKYRDLPEFLAKNKVQVVSSLPYFSKKRTDGQRGDGVFEDSIKALQLLNEVGYGVEGSGLKLDLVFNPSGAYLPGKQEELEAEFKRQLDRKFGIIFNELYAITNLPVARFLDYLVETGNYEEYMYKLVEAYNPMTVDGLMCRNTISVSWEGFLYDCDFNQMLDLKVAAKGRHITDFDVTELRNRNIVLNQHCYGCTAGAGSSCGGTVA</sequence>
<dbReference type="SFLD" id="SFLDS00029">
    <property type="entry name" value="Radical_SAM"/>
    <property type="match status" value="1"/>
</dbReference>
<dbReference type="InterPro" id="IPR024521">
    <property type="entry name" value="ArsS-like_C"/>
</dbReference>
<accession>A0A5C7G0H9</accession>
<dbReference type="RefSeq" id="WP_147929214.1">
    <property type="nucleotide sequence ID" value="NZ_VOXD01000003.1"/>
</dbReference>
<dbReference type="EMBL" id="VOXD01000003">
    <property type="protein sequence ID" value="TXF91195.1"/>
    <property type="molecule type" value="Genomic_DNA"/>
</dbReference>
<dbReference type="GO" id="GO:0003824">
    <property type="term" value="F:catalytic activity"/>
    <property type="evidence" value="ECO:0007669"/>
    <property type="project" value="InterPro"/>
</dbReference>
<dbReference type="PANTHER" id="PTHR43728">
    <property type="entry name" value="SLR0304 PROTEIN"/>
    <property type="match status" value="1"/>
</dbReference>
<dbReference type="OrthoDB" id="9810775at2"/>
<dbReference type="SUPFAM" id="SSF102114">
    <property type="entry name" value="Radical SAM enzymes"/>
    <property type="match status" value="1"/>
</dbReference>
<keyword evidence="2" id="KW-0949">S-adenosyl-L-methionine</keyword>
<comment type="cofactor">
    <cofactor evidence="1">
        <name>[4Fe-4S] cluster</name>
        <dbReference type="ChEBI" id="CHEBI:49883"/>
    </cofactor>
</comment>
<protein>
    <submittedName>
        <fullName evidence="8">Radical SAM/Cys-rich domain protein</fullName>
    </submittedName>
</protein>
<dbReference type="AlphaFoldDB" id="A0A5C7G0H9"/>
<dbReference type="InterPro" id="IPR013785">
    <property type="entry name" value="Aldolase_TIM"/>
</dbReference>
<dbReference type="Pfam" id="PF04055">
    <property type="entry name" value="Radical_SAM"/>
    <property type="match status" value="1"/>
</dbReference>
<keyword evidence="3" id="KW-0479">Metal-binding</keyword>
<evidence type="ECO:0000259" key="7">
    <source>
        <dbReference type="Pfam" id="PF12345"/>
    </source>
</evidence>
<dbReference type="NCBIfam" id="TIGR04167">
    <property type="entry name" value="rSAM_SeCys"/>
    <property type="match status" value="1"/>
</dbReference>
<keyword evidence="5" id="KW-0411">Iron-sulfur</keyword>
<dbReference type="Proteomes" id="UP000321907">
    <property type="component" value="Unassembled WGS sequence"/>
</dbReference>